<evidence type="ECO:0000313" key="4">
    <source>
        <dbReference type="WBParaSite" id="PDA_v2.g12043.t1"/>
    </source>
</evidence>
<feature type="domain" description="ShKT" evidence="2">
    <location>
        <begin position="77"/>
        <end position="111"/>
    </location>
</feature>
<dbReference type="Pfam" id="PF01549">
    <property type="entry name" value="ShK"/>
    <property type="match status" value="1"/>
</dbReference>
<dbReference type="Gene3D" id="1.10.10.1940">
    <property type="match status" value="1"/>
</dbReference>
<proteinExistence type="predicted"/>
<dbReference type="InterPro" id="IPR003582">
    <property type="entry name" value="ShKT_dom"/>
</dbReference>
<evidence type="ECO:0000313" key="3">
    <source>
        <dbReference type="Proteomes" id="UP000887578"/>
    </source>
</evidence>
<evidence type="ECO:0000256" key="1">
    <source>
        <dbReference type="PROSITE-ProRule" id="PRU01005"/>
    </source>
</evidence>
<dbReference type="WBParaSite" id="PDA_v2.g12043.t1">
    <property type="protein sequence ID" value="PDA_v2.g12043.t1"/>
    <property type="gene ID" value="PDA_v2.g12043"/>
</dbReference>
<sequence>MPLRLKTGDFLFIYGSRTLLPDPYGCPLDVANIIGKEYAYNAECFFGFYVSDTKVGAVRVVSSWIDNDAQVSTPSSCMDVDSNCQTYSERCSNPLYLPLMCKYCKKACNLCDNEACMN</sequence>
<comment type="caution">
    <text evidence="1">Lacks conserved residue(s) required for the propagation of feature annotation.</text>
</comment>
<keyword evidence="3" id="KW-1185">Reference proteome</keyword>
<evidence type="ECO:0000259" key="2">
    <source>
        <dbReference type="PROSITE" id="PS51670"/>
    </source>
</evidence>
<organism evidence="3 4">
    <name type="scientific">Panagrolaimus davidi</name>
    <dbReference type="NCBI Taxonomy" id="227884"/>
    <lineage>
        <taxon>Eukaryota</taxon>
        <taxon>Metazoa</taxon>
        <taxon>Ecdysozoa</taxon>
        <taxon>Nematoda</taxon>
        <taxon>Chromadorea</taxon>
        <taxon>Rhabditida</taxon>
        <taxon>Tylenchina</taxon>
        <taxon>Panagrolaimomorpha</taxon>
        <taxon>Panagrolaimoidea</taxon>
        <taxon>Panagrolaimidae</taxon>
        <taxon>Panagrolaimus</taxon>
    </lineage>
</organism>
<dbReference type="AlphaFoldDB" id="A0A914P2J4"/>
<feature type="disulfide bond" evidence="1">
    <location>
        <begin position="77"/>
        <end position="111"/>
    </location>
</feature>
<reference evidence="4" key="1">
    <citation type="submission" date="2022-11" db="UniProtKB">
        <authorList>
            <consortium name="WormBaseParasite"/>
        </authorList>
    </citation>
    <scope>IDENTIFICATION</scope>
</reference>
<dbReference type="PROSITE" id="PS51670">
    <property type="entry name" value="SHKT"/>
    <property type="match status" value="1"/>
</dbReference>
<protein>
    <submittedName>
        <fullName evidence="4">ShKT domain-containing protein</fullName>
    </submittedName>
</protein>
<accession>A0A914P2J4</accession>
<dbReference type="Proteomes" id="UP000887578">
    <property type="component" value="Unplaced"/>
</dbReference>
<keyword evidence="1" id="KW-1015">Disulfide bond</keyword>
<name>A0A914P2J4_9BILA</name>
<dbReference type="SMART" id="SM00254">
    <property type="entry name" value="ShKT"/>
    <property type="match status" value="1"/>
</dbReference>